<feature type="transmembrane region" description="Helical" evidence="7">
    <location>
        <begin position="59"/>
        <end position="80"/>
    </location>
</feature>
<reference evidence="8 9" key="1">
    <citation type="submission" date="2022-12" db="EMBL/GenBank/DDBJ databases">
        <title>Sphingomonas abieness sp. nov., an endophytic bacterium isolated from Abies koreana.</title>
        <authorList>
            <person name="Jiang L."/>
            <person name="Lee J."/>
        </authorList>
    </citation>
    <scope>NUCLEOTIDE SEQUENCE [LARGE SCALE GENOMIC DNA]</scope>
    <source>
        <strain evidence="9">PAMB 00755</strain>
    </source>
</reference>
<evidence type="ECO:0000313" key="8">
    <source>
        <dbReference type="EMBL" id="WBO23487.1"/>
    </source>
</evidence>
<keyword evidence="5 7" id="KW-1133">Transmembrane helix</keyword>
<dbReference type="InterPro" id="IPR032808">
    <property type="entry name" value="DoxX"/>
</dbReference>
<sequence length="143" mass="14581">MSQSATITASSARPLAAPGTAALPAIGRTAMAAIFLLSGFSKLAAPAATIAYIQSAGLPFPPIAFAAAAATEILGGLALVLGFHARITATIMTLFTLATAFAFHDHLADQSQFINFWKNIAMAGGLLQVVAFGAGAYSLDARR</sequence>
<dbReference type="Pfam" id="PF07681">
    <property type="entry name" value="DoxX"/>
    <property type="match status" value="1"/>
</dbReference>
<dbReference type="PANTHER" id="PTHR33452">
    <property type="entry name" value="OXIDOREDUCTASE CATD-RELATED"/>
    <property type="match status" value="1"/>
</dbReference>
<keyword evidence="6 7" id="KW-0472">Membrane</keyword>
<comment type="subcellular location">
    <subcellularLocation>
        <location evidence="1">Cell membrane</location>
        <topology evidence="1">Multi-pass membrane protein</topology>
    </subcellularLocation>
</comment>
<feature type="transmembrane region" description="Helical" evidence="7">
    <location>
        <begin position="32"/>
        <end position="53"/>
    </location>
</feature>
<gene>
    <name evidence="8" type="ORF">PBT88_04990</name>
</gene>
<evidence type="ECO:0000256" key="3">
    <source>
        <dbReference type="ARBA" id="ARBA00022475"/>
    </source>
</evidence>
<evidence type="ECO:0000256" key="6">
    <source>
        <dbReference type="ARBA" id="ARBA00023136"/>
    </source>
</evidence>
<dbReference type="InterPro" id="IPR051907">
    <property type="entry name" value="DoxX-like_oxidoreductase"/>
</dbReference>
<dbReference type="RefSeq" id="WP_270078119.1">
    <property type="nucleotide sequence ID" value="NZ_CP115174.1"/>
</dbReference>
<evidence type="ECO:0000256" key="5">
    <source>
        <dbReference type="ARBA" id="ARBA00022989"/>
    </source>
</evidence>
<organism evidence="8 9">
    <name type="scientific">Sphingomonas abietis</name>
    <dbReference type="NCBI Taxonomy" id="3012344"/>
    <lineage>
        <taxon>Bacteria</taxon>
        <taxon>Pseudomonadati</taxon>
        <taxon>Pseudomonadota</taxon>
        <taxon>Alphaproteobacteria</taxon>
        <taxon>Sphingomonadales</taxon>
        <taxon>Sphingomonadaceae</taxon>
        <taxon>Sphingomonas</taxon>
    </lineage>
</organism>
<evidence type="ECO:0000313" key="9">
    <source>
        <dbReference type="Proteomes" id="UP001210865"/>
    </source>
</evidence>
<protein>
    <submittedName>
        <fullName evidence="8">DoxX family protein</fullName>
    </submittedName>
</protein>
<name>A0ABY7NPM4_9SPHN</name>
<accession>A0ABY7NPM4</accession>
<evidence type="ECO:0000256" key="7">
    <source>
        <dbReference type="SAM" id="Phobius"/>
    </source>
</evidence>
<evidence type="ECO:0000256" key="4">
    <source>
        <dbReference type="ARBA" id="ARBA00022692"/>
    </source>
</evidence>
<feature type="transmembrane region" description="Helical" evidence="7">
    <location>
        <begin position="116"/>
        <end position="139"/>
    </location>
</feature>
<dbReference type="Proteomes" id="UP001210865">
    <property type="component" value="Chromosome"/>
</dbReference>
<evidence type="ECO:0000256" key="1">
    <source>
        <dbReference type="ARBA" id="ARBA00004651"/>
    </source>
</evidence>
<keyword evidence="4 7" id="KW-0812">Transmembrane</keyword>
<feature type="transmembrane region" description="Helical" evidence="7">
    <location>
        <begin position="87"/>
        <end position="104"/>
    </location>
</feature>
<comment type="similarity">
    <text evidence="2">Belongs to the DoxX family.</text>
</comment>
<proteinExistence type="inferred from homology"/>
<keyword evidence="9" id="KW-1185">Reference proteome</keyword>
<dbReference type="PANTHER" id="PTHR33452:SF1">
    <property type="entry name" value="INNER MEMBRANE PROTEIN YPHA-RELATED"/>
    <property type="match status" value="1"/>
</dbReference>
<dbReference type="EMBL" id="CP115174">
    <property type="protein sequence ID" value="WBO23487.1"/>
    <property type="molecule type" value="Genomic_DNA"/>
</dbReference>
<keyword evidence="3" id="KW-1003">Cell membrane</keyword>
<evidence type="ECO:0000256" key="2">
    <source>
        <dbReference type="ARBA" id="ARBA00006679"/>
    </source>
</evidence>